<proteinExistence type="predicted"/>
<comment type="caution">
    <text evidence="1">The sequence shown here is derived from an EMBL/GenBank/DDBJ whole genome shotgun (WGS) entry which is preliminary data.</text>
</comment>
<dbReference type="GeneID" id="57098378"/>
<dbReference type="Gene3D" id="3.80.10.10">
    <property type="entry name" value="Ribonuclease Inhibitor"/>
    <property type="match status" value="1"/>
</dbReference>
<evidence type="ECO:0000313" key="1">
    <source>
        <dbReference type="EMBL" id="PHJ98788.1"/>
    </source>
</evidence>
<dbReference type="InterPro" id="IPR032675">
    <property type="entry name" value="LRR_dom_sf"/>
</dbReference>
<evidence type="ECO:0000313" key="2">
    <source>
        <dbReference type="Proteomes" id="UP000222310"/>
    </source>
</evidence>
<dbReference type="AlphaFoldDB" id="A0A9Q5Z859"/>
<gene>
    <name evidence="1" type="ORF">VF08_26395</name>
</gene>
<dbReference type="SUPFAM" id="SSF52047">
    <property type="entry name" value="RNI-like"/>
    <property type="match status" value="1"/>
</dbReference>
<dbReference type="EMBL" id="LAHD01000095">
    <property type="protein sequence ID" value="PHJ98788.1"/>
    <property type="molecule type" value="Genomic_DNA"/>
</dbReference>
<dbReference type="RefSeq" id="WP_099066025.1">
    <property type="nucleotide sequence ID" value="NZ_LAHD01000095.1"/>
</dbReference>
<organism evidence="1 2">
    <name type="scientific">Nostoc linckia z8</name>
    <dbReference type="NCBI Taxonomy" id="1628746"/>
    <lineage>
        <taxon>Bacteria</taxon>
        <taxon>Bacillati</taxon>
        <taxon>Cyanobacteriota</taxon>
        <taxon>Cyanophyceae</taxon>
        <taxon>Nostocales</taxon>
        <taxon>Nostocaceae</taxon>
        <taxon>Nostoc</taxon>
    </lineage>
</organism>
<sequence>MSNFKYEKLKGEALLEKLENFLYHLPHSERAKECGYYSVIQSSGRQKIQLNISEFYDAILAARKERSLLSNNHQHQPQEFDAILGGNTPSPMTSVVLGGIEGVKNRLKSATIETRIAAISEALNYGTPGLDLVIAGLQDSSGQVRSYAYKLLQNRSDLKTKHALSNFDKLQLFTRLQDWQSDKFNPKLGIINSSENVYVLKSIEQAQSLVQSPQISQIKVLISQLSYEQFGYGKKFKYVVDVLFDIHEYLSGLKAVWIDTSISPRGLGDISAILKTYPHLEFLEIRNGGHLEFSPVRHNHLKTLIVDGYLNKETLQQIYKLELPALEYLDLGFFKGPNNTQPNATEIAPMFSGNFFPNLKYLGFRGGRDYNKIATALIRSALVHRLIGLDLSDGNLGDKGAEALLNCPAINRLQILNLSQNRLTKEMVQKLSKLKCKVNAKSQKYYHRYSPTWE</sequence>
<dbReference type="Proteomes" id="UP000222310">
    <property type="component" value="Unassembled WGS sequence"/>
</dbReference>
<protein>
    <submittedName>
        <fullName evidence="1">Uncharacterized protein</fullName>
    </submittedName>
</protein>
<name>A0A9Q5Z859_NOSLI</name>
<accession>A0A9Q5Z859</accession>
<reference evidence="1 2" key="1">
    <citation type="submission" date="2015-02" db="EMBL/GenBank/DDBJ databases">
        <title>Nostoc linckia genome annotation.</title>
        <authorList>
            <person name="Zhou Z."/>
        </authorList>
    </citation>
    <scope>NUCLEOTIDE SEQUENCE [LARGE SCALE GENOMIC DNA]</scope>
    <source>
        <strain evidence="2">z8</strain>
    </source>
</reference>